<evidence type="ECO:0000256" key="5">
    <source>
        <dbReference type="ARBA" id="ARBA00023136"/>
    </source>
</evidence>
<feature type="domain" description="DUF3817" evidence="7">
    <location>
        <begin position="4"/>
        <end position="92"/>
    </location>
</feature>
<proteinExistence type="predicted"/>
<keyword evidence="5 6" id="KW-0472">Membrane</keyword>
<keyword evidence="2" id="KW-1003">Cell membrane</keyword>
<evidence type="ECO:0000256" key="3">
    <source>
        <dbReference type="ARBA" id="ARBA00022692"/>
    </source>
</evidence>
<dbReference type="EMBL" id="CP049742">
    <property type="protein sequence ID" value="QPC45935.1"/>
    <property type="molecule type" value="Genomic_DNA"/>
</dbReference>
<name>A0A7S8HF14_9BACI</name>
<feature type="transmembrane region" description="Helical" evidence="6">
    <location>
        <begin position="12"/>
        <end position="30"/>
    </location>
</feature>
<dbReference type="Pfam" id="PF12823">
    <property type="entry name" value="DUF3817"/>
    <property type="match status" value="1"/>
</dbReference>
<sequence length="97" mass="10918">MNHLKALRSVSFLEGMSYIILLLIAMPLKYGLGYDIAVSIVGAAHGFLFVLYCVACLVALIKDRWGIKRTFIAFLSAVVPFYFIAHDHQIRKDEEAL</sequence>
<reference evidence="8 9" key="1">
    <citation type="submission" date="2019-07" db="EMBL/GenBank/DDBJ databases">
        <title>Genome sequence of 2 isolates from Red Sea Mangroves.</title>
        <authorList>
            <person name="Sefrji F."/>
            <person name="Michoud G."/>
            <person name="Merlino G."/>
            <person name="Daffonchio D."/>
        </authorList>
    </citation>
    <scope>NUCLEOTIDE SEQUENCE [LARGE SCALE GENOMIC DNA]</scope>
    <source>
        <strain evidence="8 9">R1DC41</strain>
    </source>
</reference>
<organism evidence="8 9">
    <name type="scientific">Mangrovibacillus cuniculi</name>
    <dbReference type="NCBI Taxonomy" id="2593652"/>
    <lineage>
        <taxon>Bacteria</taxon>
        <taxon>Bacillati</taxon>
        <taxon>Bacillota</taxon>
        <taxon>Bacilli</taxon>
        <taxon>Bacillales</taxon>
        <taxon>Bacillaceae</taxon>
        <taxon>Mangrovibacillus</taxon>
    </lineage>
</organism>
<dbReference type="KEGG" id="mcui:G8O30_02670"/>
<comment type="subcellular location">
    <subcellularLocation>
        <location evidence="1">Cell membrane</location>
        <topology evidence="1">Multi-pass membrane protein</topology>
    </subcellularLocation>
</comment>
<dbReference type="InterPro" id="IPR023845">
    <property type="entry name" value="DUF3817_TM"/>
</dbReference>
<evidence type="ECO:0000256" key="6">
    <source>
        <dbReference type="SAM" id="Phobius"/>
    </source>
</evidence>
<dbReference type="GO" id="GO:0005886">
    <property type="term" value="C:plasma membrane"/>
    <property type="evidence" value="ECO:0007669"/>
    <property type="project" value="UniProtKB-SubCell"/>
</dbReference>
<evidence type="ECO:0000313" key="9">
    <source>
        <dbReference type="Proteomes" id="UP000593626"/>
    </source>
</evidence>
<dbReference type="NCBIfam" id="TIGR03954">
    <property type="entry name" value="integ_memb_HG"/>
    <property type="match status" value="1"/>
</dbReference>
<evidence type="ECO:0000259" key="7">
    <source>
        <dbReference type="Pfam" id="PF12823"/>
    </source>
</evidence>
<evidence type="ECO:0000256" key="2">
    <source>
        <dbReference type="ARBA" id="ARBA00022475"/>
    </source>
</evidence>
<dbReference type="Proteomes" id="UP000593626">
    <property type="component" value="Chromosome"/>
</dbReference>
<dbReference type="AlphaFoldDB" id="A0A7S8HF14"/>
<evidence type="ECO:0000256" key="1">
    <source>
        <dbReference type="ARBA" id="ARBA00004651"/>
    </source>
</evidence>
<evidence type="ECO:0000313" key="8">
    <source>
        <dbReference type="EMBL" id="QPC45935.1"/>
    </source>
</evidence>
<feature type="transmembrane region" description="Helical" evidence="6">
    <location>
        <begin position="36"/>
        <end position="60"/>
    </location>
</feature>
<dbReference type="RefSeq" id="WP_239673456.1">
    <property type="nucleotide sequence ID" value="NZ_CP049742.1"/>
</dbReference>
<keyword evidence="4 6" id="KW-1133">Transmembrane helix</keyword>
<keyword evidence="9" id="KW-1185">Reference proteome</keyword>
<accession>A0A7S8HF14</accession>
<dbReference type="PANTHER" id="PTHR40077:SF1">
    <property type="entry name" value="MEMBRANE PROTEIN"/>
    <property type="match status" value="1"/>
</dbReference>
<keyword evidence="3 6" id="KW-0812">Transmembrane</keyword>
<gene>
    <name evidence="8" type="ORF">G8O30_02670</name>
</gene>
<feature type="transmembrane region" description="Helical" evidence="6">
    <location>
        <begin position="67"/>
        <end position="85"/>
    </location>
</feature>
<evidence type="ECO:0000256" key="4">
    <source>
        <dbReference type="ARBA" id="ARBA00022989"/>
    </source>
</evidence>
<protein>
    <submittedName>
        <fullName evidence="8">DUF3817 domain-containing protein</fullName>
    </submittedName>
</protein>
<dbReference type="PANTHER" id="PTHR40077">
    <property type="entry name" value="MEMBRANE PROTEIN-RELATED"/>
    <property type="match status" value="1"/>
</dbReference>